<dbReference type="GO" id="GO:0005576">
    <property type="term" value="C:extracellular region"/>
    <property type="evidence" value="ECO:0007669"/>
    <property type="project" value="UniProtKB-SubCell"/>
</dbReference>
<evidence type="ECO:0000256" key="7">
    <source>
        <dbReference type="ARBA" id="ARBA00023121"/>
    </source>
</evidence>
<evidence type="ECO:0000256" key="1">
    <source>
        <dbReference type="ARBA" id="ARBA00004613"/>
    </source>
</evidence>
<organism evidence="9 10">
    <name type="scientific">Ancylostoma caninum</name>
    <name type="common">Dog hookworm</name>
    <dbReference type="NCBI Taxonomy" id="29170"/>
    <lineage>
        <taxon>Eukaryota</taxon>
        <taxon>Metazoa</taxon>
        <taxon>Ecdysozoa</taxon>
        <taxon>Nematoda</taxon>
        <taxon>Chromadorea</taxon>
        <taxon>Rhabditida</taxon>
        <taxon>Rhabditina</taxon>
        <taxon>Rhabditomorpha</taxon>
        <taxon>Strongyloidea</taxon>
        <taxon>Ancylostomatidae</taxon>
        <taxon>Ancylostomatinae</taxon>
        <taxon>Ancylostoma</taxon>
    </lineage>
</organism>
<protein>
    <recommendedName>
        <fullName evidence="3">Fatty-acid and retinol-binding protein 1</fullName>
    </recommendedName>
</protein>
<dbReference type="InterPro" id="IPR008632">
    <property type="entry name" value="Gp-FAR-1"/>
</dbReference>
<dbReference type="EMBL" id="JOJR01000571">
    <property type="protein sequence ID" value="RCN36273.1"/>
    <property type="molecule type" value="Genomic_DNA"/>
</dbReference>
<reference evidence="9 10" key="1">
    <citation type="submission" date="2014-10" db="EMBL/GenBank/DDBJ databases">
        <title>Draft genome of the hookworm Ancylostoma caninum.</title>
        <authorList>
            <person name="Mitreva M."/>
        </authorList>
    </citation>
    <scope>NUCLEOTIDE SEQUENCE [LARGE SCALE GENOMIC DNA]</scope>
    <source>
        <strain evidence="9 10">Baltimore</strain>
    </source>
</reference>
<keyword evidence="10" id="KW-1185">Reference proteome</keyword>
<evidence type="ECO:0000256" key="3">
    <source>
        <dbReference type="ARBA" id="ARBA00017453"/>
    </source>
</evidence>
<sequence length="225" mass="26077">MRLLLVSVLVLGASAFPTVNFTLTVDMLNKMIEQIKTESQYVPSYVMDQINSATEAEKQQFVDLMNRIYKGEFPPVSSTQQFVETVEKEAPLIGPKARAIYNSYMERYNNLTPDAKQFVTTWENKWFEAMQTFRADRQAFFKDMIGMTKDLLTDIKNLKPETWASLKQQFPEQVKAWEECPQFKALRAFMDNLPRNSDLTKDPETLNKIMELGFKKYIPAEAIQA</sequence>
<comment type="subcellular location">
    <subcellularLocation>
        <location evidence="1">Secreted</location>
    </subcellularLocation>
</comment>
<proteinExistence type="inferred from homology"/>
<dbReference type="PANTHER" id="PTHR31418:SF7">
    <property type="entry name" value="FATTY-ACID AND RETINOL-BINDING PROTEIN 1"/>
    <property type="match status" value="1"/>
</dbReference>
<dbReference type="AlphaFoldDB" id="A0A368FVS4"/>
<keyword evidence="6" id="KW-0175">Coiled coil</keyword>
<keyword evidence="4" id="KW-0964">Secreted</keyword>
<gene>
    <name evidence="9" type="ORF">ANCCAN_17848</name>
</gene>
<accession>A0A368FVS4</accession>
<dbReference type="GO" id="GO:0008289">
    <property type="term" value="F:lipid binding"/>
    <property type="evidence" value="ECO:0007669"/>
    <property type="project" value="UniProtKB-KW"/>
</dbReference>
<feature type="chain" id="PRO_5016795086" description="Fatty-acid and retinol-binding protein 1" evidence="8">
    <location>
        <begin position="16"/>
        <end position="225"/>
    </location>
</feature>
<evidence type="ECO:0000256" key="4">
    <source>
        <dbReference type="ARBA" id="ARBA00022525"/>
    </source>
</evidence>
<evidence type="ECO:0000313" key="9">
    <source>
        <dbReference type="EMBL" id="RCN36273.1"/>
    </source>
</evidence>
<keyword evidence="5 8" id="KW-0732">Signal</keyword>
<evidence type="ECO:0000256" key="6">
    <source>
        <dbReference type="ARBA" id="ARBA00023054"/>
    </source>
</evidence>
<evidence type="ECO:0000256" key="5">
    <source>
        <dbReference type="ARBA" id="ARBA00022729"/>
    </source>
</evidence>
<dbReference type="Pfam" id="PF05823">
    <property type="entry name" value="Gp-FAR-1"/>
    <property type="match status" value="1"/>
</dbReference>
<dbReference type="Gene3D" id="1.20.120.1100">
    <property type="match status" value="1"/>
</dbReference>
<keyword evidence="7" id="KW-0446">Lipid-binding</keyword>
<dbReference type="Proteomes" id="UP000252519">
    <property type="component" value="Unassembled WGS sequence"/>
</dbReference>
<feature type="signal peptide" evidence="8">
    <location>
        <begin position="1"/>
        <end position="15"/>
    </location>
</feature>
<evidence type="ECO:0000313" key="10">
    <source>
        <dbReference type="Proteomes" id="UP000252519"/>
    </source>
</evidence>
<dbReference type="PANTHER" id="PTHR31418">
    <property type="entry name" value="FATTY-ACID AND RETINOL-BINDING PROTEIN 1"/>
    <property type="match status" value="1"/>
</dbReference>
<evidence type="ECO:0000256" key="8">
    <source>
        <dbReference type="SAM" id="SignalP"/>
    </source>
</evidence>
<comment type="similarity">
    <text evidence="2">Belongs to the fatty-acid and retinol-binding protein (FARBP) family.</text>
</comment>
<comment type="caution">
    <text evidence="9">The sequence shown here is derived from an EMBL/GenBank/DDBJ whole genome shotgun (WGS) entry which is preliminary data.</text>
</comment>
<evidence type="ECO:0000256" key="2">
    <source>
        <dbReference type="ARBA" id="ARBA00006648"/>
    </source>
</evidence>
<name>A0A368FVS4_ANCCA</name>
<dbReference type="OrthoDB" id="5786599at2759"/>